<evidence type="ECO:0000313" key="3">
    <source>
        <dbReference type="Proteomes" id="UP000639338"/>
    </source>
</evidence>
<organism evidence="2 3">
    <name type="scientific">Aphidius gifuensis</name>
    <name type="common">Parasitoid wasp</name>
    <dbReference type="NCBI Taxonomy" id="684658"/>
    <lineage>
        <taxon>Eukaryota</taxon>
        <taxon>Metazoa</taxon>
        <taxon>Ecdysozoa</taxon>
        <taxon>Arthropoda</taxon>
        <taxon>Hexapoda</taxon>
        <taxon>Insecta</taxon>
        <taxon>Pterygota</taxon>
        <taxon>Neoptera</taxon>
        <taxon>Endopterygota</taxon>
        <taxon>Hymenoptera</taxon>
        <taxon>Apocrita</taxon>
        <taxon>Ichneumonoidea</taxon>
        <taxon>Braconidae</taxon>
        <taxon>Aphidiinae</taxon>
        <taxon>Aphidius</taxon>
    </lineage>
</organism>
<dbReference type="EMBL" id="JACMRX010000004">
    <property type="protein sequence ID" value="KAF7991934.1"/>
    <property type="molecule type" value="Genomic_DNA"/>
</dbReference>
<comment type="caution">
    <text evidence="2">The sequence shown here is derived from an EMBL/GenBank/DDBJ whole genome shotgun (WGS) entry which is preliminary data.</text>
</comment>
<feature type="chain" id="PRO_5032912205" evidence="1">
    <location>
        <begin position="21"/>
        <end position="568"/>
    </location>
</feature>
<keyword evidence="3" id="KW-1185">Reference proteome</keyword>
<reference evidence="2 3" key="1">
    <citation type="submission" date="2020-08" db="EMBL/GenBank/DDBJ databases">
        <title>Aphidius gifuensis genome sequencing and assembly.</title>
        <authorList>
            <person name="Du Z."/>
        </authorList>
    </citation>
    <scope>NUCLEOTIDE SEQUENCE [LARGE SCALE GENOMIC DNA]</scope>
    <source>
        <strain evidence="2">YNYX2018</strain>
        <tissue evidence="2">Adults</tissue>
    </source>
</reference>
<keyword evidence="1" id="KW-0732">Signal</keyword>
<dbReference type="AlphaFoldDB" id="A0A835CPJ3"/>
<feature type="signal peptide" evidence="1">
    <location>
        <begin position="1"/>
        <end position="20"/>
    </location>
</feature>
<proteinExistence type="predicted"/>
<evidence type="ECO:0000256" key="1">
    <source>
        <dbReference type="SAM" id="SignalP"/>
    </source>
</evidence>
<accession>A0A835CPJ3</accession>
<sequence>MKPPILLLIILLMYFGWINATESQQPKNNSTEITIPEESITIQLEPYKGKVISCKLQVEYDSEFHDKIKYYDASSVTPVENDYIKYIGDENNSCSFTVYPNRQKDFFGYHGFGALYKPWKIVGVYKANSRWDCFFNYDSELESCEQSDIVSVNLHDIRASMSVRSTKIIRKSSSYVNDTITIYAPTEDIDGVYKCSLHLMSTPLWDIPIPFIKGELIMEYFYRRSSVSRSPSTGYEYIGQEDNSCSVRLNNLDIIHQNYMGKYWYVSVYTAPDEENSSTEKKIPEDSITIKVPYETFYDEVYYFDASGRIKSVGSDYAEYIGDKDNSCSFTVYPNRRKDFFAPQHFNALAKPWRIVGLYKANSRWDCFWDYDSDLETCEQLDIVNVNLHIKRVSMNPSRTTIIRKSFTYVNDTITIYAPTEETIKVYTCTLYLMSMLIPDTPTPFLEGELMMQYFYRLSSNPRSPQSGYEYIGQEDNSCSVRLHNLDVFHKNYMNKYWYMVVELVPDEAWVNALPVEVLGPLMLKTTLKYYFFMNSLSWWQNNSFSNVYLWANDNDDAHILYIDPQYF</sequence>
<name>A0A835CPJ3_APHGI</name>
<dbReference type="Proteomes" id="UP000639338">
    <property type="component" value="Unassembled WGS sequence"/>
</dbReference>
<gene>
    <name evidence="2" type="ORF">HCN44_010735</name>
</gene>
<evidence type="ECO:0000313" key="2">
    <source>
        <dbReference type="EMBL" id="KAF7991934.1"/>
    </source>
</evidence>
<protein>
    <submittedName>
        <fullName evidence="2">Uncharacterized protein</fullName>
    </submittedName>
</protein>